<dbReference type="GO" id="GO:0000974">
    <property type="term" value="C:Prp19 complex"/>
    <property type="evidence" value="ECO:0007669"/>
    <property type="project" value="TreeGrafter"/>
</dbReference>
<dbReference type="InterPro" id="IPR001680">
    <property type="entry name" value="WD40_rpt"/>
</dbReference>
<feature type="repeat" description="WD" evidence="7">
    <location>
        <begin position="229"/>
        <end position="270"/>
    </location>
</feature>
<dbReference type="PANTHER" id="PTHR19923">
    <property type="entry name" value="WD40 REPEAT PROTEINPRL1/PRL2-RELATED"/>
    <property type="match status" value="1"/>
</dbReference>
<comment type="caution">
    <text evidence="10">The sequence shown here is derived from an EMBL/GenBank/DDBJ whole genome shotgun (WGS) entry which is preliminary data.</text>
</comment>
<dbReference type="GO" id="GO:0071011">
    <property type="term" value="C:precatalytic spliceosome"/>
    <property type="evidence" value="ECO:0007669"/>
    <property type="project" value="TreeGrafter"/>
</dbReference>
<reference evidence="10 11" key="1">
    <citation type="submission" date="2020-01" db="EMBL/GenBank/DDBJ databases">
        <authorList>
            <consortium name="DOE Joint Genome Institute"/>
            <person name="Haridas S."/>
            <person name="Albert R."/>
            <person name="Binder M."/>
            <person name="Bloem J."/>
            <person name="Labutti K."/>
            <person name="Salamov A."/>
            <person name="Andreopoulos B."/>
            <person name="Baker S.E."/>
            <person name="Barry K."/>
            <person name="Bills G."/>
            <person name="Bluhm B.H."/>
            <person name="Cannon C."/>
            <person name="Castanera R."/>
            <person name="Culley D.E."/>
            <person name="Daum C."/>
            <person name="Ezra D."/>
            <person name="Gonzalez J.B."/>
            <person name="Henrissat B."/>
            <person name="Kuo A."/>
            <person name="Liang C."/>
            <person name="Lipzen A."/>
            <person name="Lutzoni F."/>
            <person name="Magnuson J."/>
            <person name="Mondo S."/>
            <person name="Nolan M."/>
            <person name="Ohm R."/>
            <person name="Pangilinan J."/>
            <person name="Park H.-J.H."/>
            <person name="Ramirez L."/>
            <person name="Alfaro M."/>
            <person name="Sun H."/>
            <person name="Tritt A."/>
            <person name="Yoshinaga Y."/>
            <person name="Zwiers L.-H.L."/>
            <person name="Turgeon B.G."/>
            <person name="Goodwin S.B."/>
            <person name="Spatafora J.W."/>
            <person name="Crous P.W."/>
            <person name="Grigoriev I.V."/>
        </authorList>
    </citation>
    <scope>NUCLEOTIDE SEQUENCE [LARGE SCALE GENOMIC DNA]</scope>
    <source>
        <strain evidence="10 11">CBS 611.86</strain>
    </source>
</reference>
<organism evidence="10 11">
    <name type="scientific">Massariosphaeria phaeospora</name>
    <dbReference type="NCBI Taxonomy" id="100035"/>
    <lineage>
        <taxon>Eukaryota</taxon>
        <taxon>Fungi</taxon>
        <taxon>Dikarya</taxon>
        <taxon>Ascomycota</taxon>
        <taxon>Pezizomycotina</taxon>
        <taxon>Dothideomycetes</taxon>
        <taxon>Pleosporomycetidae</taxon>
        <taxon>Pleosporales</taxon>
        <taxon>Pleosporales incertae sedis</taxon>
        <taxon>Massariosphaeria</taxon>
    </lineage>
</organism>
<dbReference type="InterPro" id="IPR045241">
    <property type="entry name" value="Prp46/PLRG1-like"/>
</dbReference>
<feature type="repeat" description="WD" evidence="7">
    <location>
        <begin position="396"/>
        <end position="436"/>
    </location>
</feature>
<evidence type="ECO:0000313" key="11">
    <source>
        <dbReference type="Proteomes" id="UP000481861"/>
    </source>
</evidence>
<gene>
    <name evidence="10" type="ORF">BDV95DRAFT_497136</name>
</gene>
<evidence type="ECO:0000256" key="9">
    <source>
        <dbReference type="SAM" id="MobiDB-lite"/>
    </source>
</evidence>
<keyword evidence="1 7" id="KW-0853">WD repeat</keyword>
<dbReference type="PANTHER" id="PTHR19923:SF0">
    <property type="entry name" value="PLEIOTROPIC REGULATOR 1"/>
    <property type="match status" value="1"/>
</dbReference>
<feature type="repeat" description="WD" evidence="7">
    <location>
        <begin position="271"/>
        <end position="312"/>
    </location>
</feature>
<dbReference type="PROSITE" id="PS00678">
    <property type="entry name" value="WD_REPEATS_1"/>
    <property type="match status" value="2"/>
</dbReference>
<keyword evidence="2 8" id="KW-0747">Spliceosome</keyword>
<accession>A0A7C8M9K0</accession>
<dbReference type="SMART" id="SM00320">
    <property type="entry name" value="WD40"/>
    <property type="match status" value="7"/>
</dbReference>
<dbReference type="Gene3D" id="2.130.10.10">
    <property type="entry name" value="YVTN repeat-like/Quinoprotein amine dehydrogenase"/>
    <property type="match status" value="1"/>
</dbReference>
<dbReference type="AlphaFoldDB" id="A0A7C8M9K0"/>
<comment type="subunit">
    <text evidence="8">Associated with the spliceosome.</text>
</comment>
<dbReference type="EMBL" id="JAADJZ010000015">
    <property type="protein sequence ID" value="KAF2869723.1"/>
    <property type="molecule type" value="Genomic_DNA"/>
</dbReference>
<evidence type="ECO:0000256" key="1">
    <source>
        <dbReference type="ARBA" id="ARBA00022574"/>
    </source>
</evidence>
<dbReference type="Proteomes" id="UP000481861">
    <property type="component" value="Unassembled WGS sequence"/>
</dbReference>
<evidence type="ECO:0000256" key="7">
    <source>
        <dbReference type="PROSITE-ProRule" id="PRU00221"/>
    </source>
</evidence>
<comment type="similarity">
    <text evidence="5 8">Belongs to the WD repeat PRL1/PRL2 family.</text>
</comment>
<keyword evidence="8" id="KW-0507">mRNA processing</keyword>
<keyword evidence="8" id="KW-0539">Nucleus</keyword>
<keyword evidence="11" id="KW-1185">Reference proteome</keyword>
<proteinExistence type="inferred from homology"/>
<evidence type="ECO:0000256" key="3">
    <source>
        <dbReference type="ARBA" id="ARBA00022737"/>
    </source>
</evidence>
<comment type="function">
    <text evidence="6 8">Involved in pre-mRNA splicing and required for cell cycle progression at G2/M.</text>
</comment>
<evidence type="ECO:0000256" key="2">
    <source>
        <dbReference type="ARBA" id="ARBA00022728"/>
    </source>
</evidence>
<dbReference type="PROSITE" id="PS50294">
    <property type="entry name" value="WD_REPEATS_REGION"/>
    <property type="match status" value="5"/>
</dbReference>
<keyword evidence="3 8" id="KW-0677">Repeat</keyword>
<dbReference type="GO" id="GO:0000398">
    <property type="term" value="P:mRNA splicing, via spliceosome"/>
    <property type="evidence" value="ECO:0007669"/>
    <property type="project" value="UniProtKB-UniRule"/>
</dbReference>
<feature type="repeat" description="WD" evidence="7">
    <location>
        <begin position="313"/>
        <end position="354"/>
    </location>
</feature>
<evidence type="ECO:0000256" key="5">
    <source>
        <dbReference type="ARBA" id="ARBA00025726"/>
    </source>
</evidence>
<protein>
    <recommendedName>
        <fullName evidence="8">Pre-mRNA-splicing factor PRP46</fullName>
    </recommendedName>
    <alternativeName>
        <fullName evidence="8">Pre-mRNA-processing protein 46</fullName>
    </alternativeName>
</protein>
<evidence type="ECO:0000313" key="10">
    <source>
        <dbReference type="EMBL" id="KAF2869723.1"/>
    </source>
</evidence>
<dbReference type="InterPro" id="IPR015943">
    <property type="entry name" value="WD40/YVTN_repeat-like_dom_sf"/>
</dbReference>
<evidence type="ECO:0000256" key="6">
    <source>
        <dbReference type="ARBA" id="ARBA00056150"/>
    </source>
</evidence>
<dbReference type="CDD" id="cd00200">
    <property type="entry name" value="WD40"/>
    <property type="match status" value="1"/>
</dbReference>
<dbReference type="InterPro" id="IPR036322">
    <property type="entry name" value="WD40_repeat_dom_sf"/>
</dbReference>
<keyword evidence="4 8" id="KW-0508">mRNA splicing</keyword>
<dbReference type="OrthoDB" id="10256122at2759"/>
<dbReference type="Pfam" id="PF00400">
    <property type="entry name" value="WD40"/>
    <property type="match status" value="7"/>
</dbReference>
<comment type="subcellular location">
    <subcellularLocation>
        <location evidence="8">Nucleus</location>
    </subcellularLocation>
</comment>
<evidence type="ECO:0000256" key="4">
    <source>
        <dbReference type="ARBA" id="ARBA00023187"/>
    </source>
</evidence>
<sequence length="500" mass="54833">MAEAQSLAAPSPAVEQLVRMSAKRTREIFAADFASPSSLEHSPNIAFTINPPSAASKDLADQINVASRIRNEYEHVRELPPALAAKMASAATTAVERRKKIKNANAEEQSSDPKMRKMIEGASDRADKAKDAQSMALAVRPGGKGVAPNANGPTPMRNVPSSALVRKDTVRQVRPDWKAPWKVSRVIAAHMGWVRSLAVEPDNQWFASGSADRTIKIFDLASGSLKLTLTGHISAVRGLAVSPRHPYLFSCGEDKMVKCWDLEQNKVIRHYHGHLSGVYTLDLHPTLDVLVTGGRDGVARVWDMRTRTNVHVMGGHKGTVADLRCQEADPQVITGSMDSTIRLWDLAANKTMAVLTHHKKSVRSLTLHPKEFTFASGSSQSIKQWKCPEGAFMQNFEGHKGIINTLSVNEDNVMFSGADDGTVAFWDWKTGHRFQSGESIAQPGSLDAEAGIMCSTFDKTGLRLITGETDKSIKIWKEDADATQETHPLDWKPTLGRQKF</sequence>
<dbReference type="InterPro" id="IPR020472">
    <property type="entry name" value="WD40_PAC1"/>
</dbReference>
<name>A0A7C8M9K0_9PLEO</name>
<dbReference type="FunFam" id="2.130.10.10:FF:000012">
    <property type="entry name" value="Putative pleiotropic regulator 1"/>
    <property type="match status" value="1"/>
</dbReference>
<evidence type="ECO:0000256" key="8">
    <source>
        <dbReference type="RuleBase" id="RU369036"/>
    </source>
</evidence>
<feature type="region of interest" description="Disordered" evidence="9">
    <location>
        <begin position="141"/>
        <end position="160"/>
    </location>
</feature>
<dbReference type="InterPro" id="IPR019775">
    <property type="entry name" value="WD40_repeat_CS"/>
</dbReference>
<dbReference type="PROSITE" id="PS50082">
    <property type="entry name" value="WD_REPEATS_2"/>
    <property type="match status" value="5"/>
</dbReference>
<dbReference type="GO" id="GO:0071013">
    <property type="term" value="C:catalytic step 2 spliceosome"/>
    <property type="evidence" value="ECO:0007669"/>
    <property type="project" value="TreeGrafter"/>
</dbReference>
<dbReference type="SUPFAM" id="SSF50978">
    <property type="entry name" value="WD40 repeat-like"/>
    <property type="match status" value="1"/>
</dbReference>
<feature type="repeat" description="WD" evidence="7">
    <location>
        <begin position="187"/>
        <end position="228"/>
    </location>
</feature>
<dbReference type="PRINTS" id="PR00320">
    <property type="entry name" value="GPROTEINBRPT"/>
</dbReference>